<proteinExistence type="predicted"/>
<gene>
    <name evidence="1" type="ORF">FIBSPDRAFT_905353</name>
</gene>
<dbReference type="Proteomes" id="UP000076532">
    <property type="component" value="Unassembled WGS sequence"/>
</dbReference>
<name>A0A167TJ10_9AGAM</name>
<protein>
    <submittedName>
        <fullName evidence="1">Uncharacterized protein</fullName>
    </submittedName>
</protein>
<dbReference type="EMBL" id="KV418205">
    <property type="protein sequence ID" value="KZP02989.1"/>
    <property type="molecule type" value="Genomic_DNA"/>
</dbReference>
<organism evidence="1 2">
    <name type="scientific">Athelia psychrophila</name>
    <dbReference type="NCBI Taxonomy" id="1759441"/>
    <lineage>
        <taxon>Eukaryota</taxon>
        <taxon>Fungi</taxon>
        <taxon>Dikarya</taxon>
        <taxon>Basidiomycota</taxon>
        <taxon>Agaricomycotina</taxon>
        <taxon>Agaricomycetes</taxon>
        <taxon>Agaricomycetidae</taxon>
        <taxon>Atheliales</taxon>
        <taxon>Atheliaceae</taxon>
        <taxon>Athelia</taxon>
    </lineage>
</organism>
<reference evidence="1 2" key="1">
    <citation type="journal article" date="2016" name="Mol. Biol. Evol.">
        <title>Comparative Genomics of Early-Diverging Mushroom-Forming Fungi Provides Insights into the Origins of Lignocellulose Decay Capabilities.</title>
        <authorList>
            <person name="Nagy L.G."/>
            <person name="Riley R."/>
            <person name="Tritt A."/>
            <person name="Adam C."/>
            <person name="Daum C."/>
            <person name="Floudas D."/>
            <person name="Sun H."/>
            <person name="Yadav J.S."/>
            <person name="Pangilinan J."/>
            <person name="Larsson K.H."/>
            <person name="Matsuura K."/>
            <person name="Barry K."/>
            <person name="Labutti K."/>
            <person name="Kuo R."/>
            <person name="Ohm R.A."/>
            <person name="Bhattacharya S.S."/>
            <person name="Shirouzu T."/>
            <person name="Yoshinaga Y."/>
            <person name="Martin F.M."/>
            <person name="Grigoriev I.V."/>
            <person name="Hibbett D.S."/>
        </authorList>
    </citation>
    <scope>NUCLEOTIDE SEQUENCE [LARGE SCALE GENOMIC DNA]</scope>
    <source>
        <strain evidence="1 2">CBS 109695</strain>
    </source>
</reference>
<evidence type="ECO:0000313" key="1">
    <source>
        <dbReference type="EMBL" id="KZP02989.1"/>
    </source>
</evidence>
<sequence>MGCGSLGVLNPCTRLLGFTMRVIVHHLNNLLGLDHYETTEEEGYLSAYQSCERFDFVAHNGRHHIEKPPKRGFYGMNVFSGKGKDTVARMQDNVRQLSDRQKITESQGPVLEHLPKAEIEIGTSSPRQDPRVRKLETEFLKWCSKEGNRIAISNHGVLATLDKAHILDGLRVDIVRIGLNPGLVVTSSSNGKVIRLGMAWIRVRTHLIRVRLGDNMTEHISIKFANIPLCFDFVIPLTFEEEDFNRPSSLDWR</sequence>
<evidence type="ECO:0000313" key="2">
    <source>
        <dbReference type="Proteomes" id="UP000076532"/>
    </source>
</evidence>
<dbReference type="AlphaFoldDB" id="A0A167TJ10"/>
<keyword evidence="2" id="KW-1185">Reference proteome</keyword>
<accession>A0A167TJ10</accession>